<dbReference type="HOGENOM" id="CLU_699456_0_0_2"/>
<sequence length="394" mass="45374">MAKVKQSEEDLKSQLKDQIQLLLNSCQLFDEGFKIEAKNIALRIRVLLHDARSHSLLTQLGKKDILFYDTSLDYDSRNPFPYMGLIKIMKRPKGDEFFAPLDEDSSRYLNGKITFSKWWNELIVLEDSNKNPFTRKNLILTVSNKDGGAHVDSELNEEYVNLTRNESIGWMYANNAGEGYIMGAELTTIRQIAHEVLKSLKDEFPEIFESAFNIPPPKIKNSAKEDEMIIEPLKVIVYEGEAESKEYKQKMDFNGSETEINIDSLVFYLEASITVDYWTNFIESLGIKVGLAGMVYKEIQMLKKVNIKTIGELDNLLQKSKGWGEKYLNGVYINICWDVSRERLSTDRSGILKYFLIANFPDIFTDDILERELGHGNPEYFTVPAKLYNPNYQT</sequence>
<evidence type="ECO:0000313" key="2">
    <source>
        <dbReference type="Proteomes" id="UP000009231"/>
    </source>
</evidence>
<organism evidence="1 2">
    <name type="scientific">Methanobacterium paludis (strain DSM 25820 / JCM 18151 / SWAN1)</name>
    <dbReference type="NCBI Taxonomy" id="868131"/>
    <lineage>
        <taxon>Archaea</taxon>
        <taxon>Methanobacteriati</taxon>
        <taxon>Methanobacteriota</taxon>
        <taxon>Methanomada group</taxon>
        <taxon>Methanobacteria</taxon>
        <taxon>Methanobacteriales</taxon>
        <taxon>Methanobacteriaceae</taxon>
        <taxon>Methanobacterium</taxon>
    </lineage>
</organism>
<name>F6D4J0_METPW</name>
<protein>
    <submittedName>
        <fullName evidence="1">Uncharacterized protein</fullName>
    </submittedName>
</protein>
<gene>
    <name evidence="1" type="ordered locus">MSWAN_2222</name>
</gene>
<dbReference type="STRING" id="868131.MSWAN_2222"/>
<accession>F6D4J0</accession>
<dbReference type="OrthoDB" id="382587at2157"/>
<dbReference type="KEGG" id="mew:MSWAN_2222"/>
<dbReference type="GeneID" id="25394806"/>
<reference evidence="1 2" key="1">
    <citation type="journal article" date="2014" name="Int. J. Syst. Evol. Microbiol.">
        <title>Methanobacterium paludis sp. nov. and a novel strain of Methanobacterium lacus isolated from northern peatlands.</title>
        <authorList>
            <person name="Cadillo-Quiroz H."/>
            <person name="Brauer S.L."/>
            <person name="Goodson N."/>
            <person name="Yavitt J.B."/>
            <person name="Zinder S.H."/>
        </authorList>
    </citation>
    <scope>NUCLEOTIDE SEQUENCE [LARGE SCALE GENOMIC DNA]</scope>
    <source>
        <strain evidence="2">DSM 25820 / JCM 18151 / SWAN1</strain>
    </source>
</reference>
<dbReference type="EMBL" id="CP002772">
    <property type="protein sequence ID" value="AEG19230.1"/>
    <property type="molecule type" value="Genomic_DNA"/>
</dbReference>
<evidence type="ECO:0000313" key="1">
    <source>
        <dbReference type="EMBL" id="AEG19230.1"/>
    </source>
</evidence>
<dbReference type="Proteomes" id="UP000009231">
    <property type="component" value="Chromosome"/>
</dbReference>
<proteinExistence type="predicted"/>
<dbReference type="RefSeq" id="WP_013826729.1">
    <property type="nucleotide sequence ID" value="NC_015574.1"/>
</dbReference>
<dbReference type="AlphaFoldDB" id="F6D4J0"/>
<keyword evidence="2" id="KW-1185">Reference proteome</keyword>